<protein>
    <submittedName>
        <fullName evidence="1">(northern house mosquito) hypothetical protein</fullName>
    </submittedName>
</protein>
<dbReference type="AlphaFoldDB" id="A0A8D8CWA3"/>
<proteinExistence type="predicted"/>
<name>A0A8D8CWA3_CULPI</name>
<dbReference type="EMBL" id="HBUE01141798">
    <property type="protein sequence ID" value="CAG6501107.1"/>
    <property type="molecule type" value="Transcribed_RNA"/>
</dbReference>
<evidence type="ECO:0000313" key="1">
    <source>
        <dbReference type="EMBL" id="CAG6501107.1"/>
    </source>
</evidence>
<accession>A0A8D8CWA3</accession>
<dbReference type="EMBL" id="HBUE01141796">
    <property type="protein sequence ID" value="CAG6501105.1"/>
    <property type="molecule type" value="Transcribed_RNA"/>
</dbReference>
<sequence>MRSPLIRKRDHGYTIDLPSRRTLAASPDRPECSFRRTICSCQSPRTRTLRSCCCRSFCSSCFPPRRPVRPWCARPSRVGVGPAWSLATPGTWADSSHRQGTPVAL</sequence>
<reference evidence="1" key="1">
    <citation type="submission" date="2021-05" db="EMBL/GenBank/DDBJ databases">
        <authorList>
            <person name="Alioto T."/>
            <person name="Alioto T."/>
            <person name="Gomez Garrido J."/>
        </authorList>
    </citation>
    <scope>NUCLEOTIDE SEQUENCE</scope>
</reference>
<organism evidence="1">
    <name type="scientific">Culex pipiens</name>
    <name type="common">House mosquito</name>
    <dbReference type="NCBI Taxonomy" id="7175"/>
    <lineage>
        <taxon>Eukaryota</taxon>
        <taxon>Metazoa</taxon>
        <taxon>Ecdysozoa</taxon>
        <taxon>Arthropoda</taxon>
        <taxon>Hexapoda</taxon>
        <taxon>Insecta</taxon>
        <taxon>Pterygota</taxon>
        <taxon>Neoptera</taxon>
        <taxon>Endopterygota</taxon>
        <taxon>Diptera</taxon>
        <taxon>Nematocera</taxon>
        <taxon>Culicoidea</taxon>
        <taxon>Culicidae</taxon>
        <taxon>Culicinae</taxon>
        <taxon>Culicini</taxon>
        <taxon>Culex</taxon>
        <taxon>Culex</taxon>
    </lineage>
</organism>